<evidence type="ECO:0000256" key="1">
    <source>
        <dbReference type="SAM" id="Phobius"/>
    </source>
</evidence>
<dbReference type="Proteomes" id="UP000009232">
    <property type="component" value="Chromosome"/>
</dbReference>
<reference evidence="3 4" key="1">
    <citation type="submission" date="2011-05" db="EMBL/GenBank/DDBJ databases">
        <title>Complete sequence of Thioalkalimicrobium cyclicum ALM1.</title>
        <authorList>
            <consortium name="US DOE Joint Genome Institute"/>
            <person name="Lucas S."/>
            <person name="Han J."/>
            <person name="Lapidus A."/>
            <person name="Cheng J.-F."/>
            <person name="Goodwin L."/>
            <person name="Pitluck S."/>
            <person name="Peters L."/>
            <person name="Mikhailova N."/>
            <person name="Davenport K."/>
            <person name="Han C."/>
            <person name="Tapia R."/>
            <person name="Land M."/>
            <person name="Hauser L."/>
            <person name="Kyrpides N."/>
            <person name="Ivanova N."/>
            <person name="Pagani I."/>
            <person name="Kappler U."/>
            <person name="Woyke T."/>
        </authorList>
    </citation>
    <scope>NUCLEOTIDE SEQUENCE [LARGE SCALE GENOMIC DNA]</scope>
    <source>
        <strain evidence="4">DSM 14477 / JCM 11371 / ALM1</strain>
    </source>
</reference>
<dbReference type="HOGENOM" id="CLU_1150603_0_0_6"/>
<evidence type="ECO:0000313" key="3">
    <source>
        <dbReference type="EMBL" id="AEG31049.1"/>
    </source>
</evidence>
<dbReference type="Pfam" id="PF14340">
    <property type="entry name" value="DUF4395"/>
    <property type="match status" value="1"/>
</dbReference>
<keyword evidence="4" id="KW-1185">Reference proteome</keyword>
<dbReference type="OrthoDB" id="9783675at2"/>
<accession>F6DA12</accession>
<dbReference type="AlphaFoldDB" id="F6DA12"/>
<proteinExistence type="predicted"/>
<feature type="domain" description="DUF4395" evidence="2">
    <location>
        <begin position="89"/>
        <end position="215"/>
    </location>
</feature>
<dbReference type="eggNOG" id="ENOG502ZAIA">
    <property type="taxonomic scope" value="Bacteria"/>
</dbReference>
<feature type="transmembrane region" description="Helical" evidence="1">
    <location>
        <begin position="35"/>
        <end position="57"/>
    </location>
</feature>
<keyword evidence="1" id="KW-0812">Transmembrane</keyword>
<sequence length="259" mass="30161">MWQAYVNALQNLWFRDPREQSLYINDMAVRIRAGMLLAIPLYMGLTLYDAIYFPVWLVDGNTSVDTYEMDWEGRIIYQVEAVRRTYDWTFQTWVLWYALFEMIAGMSKYLSRLSPTILIASLLAARQPVVWKPLVPKRFAWTLGSSFIIVCLIFFNPEVFAGWVNSLTGQTLLPTHYNYMPFWIPTTLVWICIAFMWMEAILGFCMGCKIHALLVKVRILKEECETCNNIDWDEIARRHQAKQAAEQQAAKNAADKPST</sequence>
<gene>
    <name evidence="3" type="ordered locus">Thicy_0273</name>
</gene>
<dbReference type="RefSeq" id="WP_013834832.1">
    <property type="nucleotide sequence ID" value="NC_015581.1"/>
</dbReference>
<dbReference type="KEGG" id="tcy:Thicy_0273"/>
<protein>
    <recommendedName>
        <fullName evidence="2">DUF4395 domain-containing protein</fullName>
    </recommendedName>
</protein>
<feature type="transmembrane region" description="Helical" evidence="1">
    <location>
        <begin position="183"/>
        <end position="208"/>
    </location>
</feature>
<keyword evidence="1" id="KW-0472">Membrane</keyword>
<dbReference type="STRING" id="717773.Thicy_0273"/>
<dbReference type="EMBL" id="CP002776">
    <property type="protein sequence ID" value="AEG31049.1"/>
    <property type="molecule type" value="Genomic_DNA"/>
</dbReference>
<keyword evidence="1" id="KW-1133">Transmembrane helix</keyword>
<name>F6DA12_THICA</name>
<feature type="transmembrane region" description="Helical" evidence="1">
    <location>
        <begin position="93"/>
        <end position="111"/>
    </location>
</feature>
<organism evidence="3 4">
    <name type="scientific">Thiomicrospira cyclica (strain DSM 14477 / JCM 11371 / ALM1)</name>
    <name type="common">Thioalkalimicrobium cyclicum</name>
    <dbReference type="NCBI Taxonomy" id="717773"/>
    <lineage>
        <taxon>Bacteria</taxon>
        <taxon>Pseudomonadati</taxon>
        <taxon>Pseudomonadota</taxon>
        <taxon>Gammaproteobacteria</taxon>
        <taxon>Thiotrichales</taxon>
        <taxon>Piscirickettsiaceae</taxon>
        <taxon>Thiomicrospira</taxon>
    </lineage>
</organism>
<feature type="transmembrane region" description="Helical" evidence="1">
    <location>
        <begin position="139"/>
        <end position="163"/>
    </location>
</feature>
<evidence type="ECO:0000313" key="4">
    <source>
        <dbReference type="Proteomes" id="UP000009232"/>
    </source>
</evidence>
<dbReference type="InterPro" id="IPR025508">
    <property type="entry name" value="DUF4395"/>
</dbReference>
<evidence type="ECO:0000259" key="2">
    <source>
        <dbReference type="Pfam" id="PF14340"/>
    </source>
</evidence>